<name>A0ABQ9NYB6_9PEZI</name>
<protein>
    <submittedName>
        <fullName evidence="2">Uncharacterized protein</fullName>
    </submittedName>
</protein>
<reference evidence="2" key="1">
    <citation type="submission" date="2022-10" db="EMBL/GenBank/DDBJ databases">
        <title>Culturing micro-colonial fungi from biological soil crusts in the Mojave desert and describing Neophaeococcomyces mojavensis, and introducing the new genera and species Taxawa tesnikishii.</title>
        <authorList>
            <person name="Kurbessoian T."/>
            <person name="Stajich J.E."/>
        </authorList>
    </citation>
    <scope>NUCLEOTIDE SEQUENCE</scope>
    <source>
        <strain evidence="2">TK_1</strain>
    </source>
</reference>
<feature type="compositionally biased region" description="Basic and acidic residues" evidence="1">
    <location>
        <begin position="268"/>
        <end position="288"/>
    </location>
</feature>
<evidence type="ECO:0000256" key="1">
    <source>
        <dbReference type="SAM" id="MobiDB-lite"/>
    </source>
</evidence>
<proteinExistence type="predicted"/>
<accession>A0ABQ9NYB6</accession>
<dbReference type="EMBL" id="JAPDRL010000014">
    <property type="protein sequence ID" value="KAJ9667107.1"/>
    <property type="molecule type" value="Genomic_DNA"/>
</dbReference>
<evidence type="ECO:0000313" key="3">
    <source>
        <dbReference type="Proteomes" id="UP001172684"/>
    </source>
</evidence>
<feature type="region of interest" description="Disordered" evidence="1">
    <location>
        <begin position="1"/>
        <end position="57"/>
    </location>
</feature>
<gene>
    <name evidence="2" type="ORF">H2201_002626</name>
</gene>
<sequence>MPPAAHSPRKSNLPPAPAMPPSSASASTLSTLSPPRDRRRNPQAGTANPPPHRHPFHLLCAASPHLTTRINDSIRHFLQTSAAERGIDHFSTIFRIPLHHLPSASGIVFAPKVLANGADMLAFCDAESDFVWFLWAGERLGGRAGLEAFLQGMVKSGEIVHCGEWARSMPNPDGFGGEEWTESLWHRFLGLCWRAKMEAETAAGNRGVETQRQTWVRVVPYRFLKGQEADADGEENPPQHIPKSFHDFDHGLGKAGKTPSSESQRVAVEIEEREEARKGRLRREERRI</sequence>
<keyword evidence="3" id="KW-1185">Reference proteome</keyword>
<dbReference type="Proteomes" id="UP001172684">
    <property type="component" value="Unassembled WGS sequence"/>
</dbReference>
<feature type="compositionally biased region" description="Low complexity" evidence="1">
    <location>
        <begin position="21"/>
        <end position="34"/>
    </location>
</feature>
<organism evidence="2 3">
    <name type="scientific">Coniosporium apollinis</name>
    <dbReference type="NCBI Taxonomy" id="61459"/>
    <lineage>
        <taxon>Eukaryota</taxon>
        <taxon>Fungi</taxon>
        <taxon>Dikarya</taxon>
        <taxon>Ascomycota</taxon>
        <taxon>Pezizomycotina</taxon>
        <taxon>Dothideomycetes</taxon>
        <taxon>Dothideomycetes incertae sedis</taxon>
        <taxon>Coniosporium</taxon>
    </lineage>
</organism>
<evidence type="ECO:0000313" key="2">
    <source>
        <dbReference type="EMBL" id="KAJ9667107.1"/>
    </source>
</evidence>
<feature type="region of interest" description="Disordered" evidence="1">
    <location>
        <begin position="229"/>
        <end position="288"/>
    </location>
</feature>
<comment type="caution">
    <text evidence="2">The sequence shown here is derived from an EMBL/GenBank/DDBJ whole genome shotgun (WGS) entry which is preliminary data.</text>
</comment>